<accession>A0A7R8W7N2</accession>
<dbReference type="InterPro" id="IPR013783">
    <property type="entry name" value="Ig-like_fold"/>
</dbReference>
<feature type="compositionally biased region" description="Basic and acidic residues" evidence="1">
    <location>
        <begin position="1341"/>
        <end position="1354"/>
    </location>
</feature>
<name>A0A7R8W7N2_9CRUS</name>
<dbReference type="Pfam" id="PF00630">
    <property type="entry name" value="Filamin"/>
    <property type="match status" value="1"/>
</dbReference>
<feature type="compositionally biased region" description="Basic and acidic residues" evidence="1">
    <location>
        <begin position="1224"/>
        <end position="1248"/>
    </location>
</feature>
<feature type="region of interest" description="Disordered" evidence="1">
    <location>
        <begin position="512"/>
        <end position="536"/>
    </location>
</feature>
<feature type="compositionally biased region" description="Basic and acidic residues" evidence="1">
    <location>
        <begin position="1114"/>
        <end position="1180"/>
    </location>
</feature>
<dbReference type="OrthoDB" id="6352155at2759"/>
<feature type="compositionally biased region" description="Basic residues" evidence="1">
    <location>
        <begin position="597"/>
        <end position="614"/>
    </location>
</feature>
<feature type="compositionally biased region" description="Basic and acidic residues" evidence="1">
    <location>
        <begin position="1282"/>
        <end position="1298"/>
    </location>
</feature>
<evidence type="ECO:0000256" key="1">
    <source>
        <dbReference type="SAM" id="MobiDB-lite"/>
    </source>
</evidence>
<gene>
    <name evidence="2" type="ORF">CTOB1V02_LOCUS4379</name>
</gene>
<feature type="compositionally biased region" description="Low complexity" evidence="1">
    <location>
        <begin position="1369"/>
        <end position="1387"/>
    </location>
</feature>
<dbReference type="InterPro" id="IPR017868">
    <property type="entry name" value="Filamin/ABP280_repeat-like"/>
</dbReference>
<protein>
    <submittedName>
        <fullName evidence="2">Uncharacterized protein</fullName>
    </submittedName>
</protein>
<dbReference type="EMBL" id="OB660837">
    <property type="protein sequence ID" value="CAD7226461.1"/>
    <property type="molecule type" value="Genomic_DNA"/>
</dbReference>
<proteinExistence type="predicted"/>
<dbReference type="PROSITE" id="PS50194">
    <property type="entry name" value="FILAMIN_REPEAT"/>
    <property type="match status" value="1"/>
</dbReference>
<feature type="region of interest" description="Disordered" evidence="1">
    <location>
        <begin position="1329"/>
        <end position="1354"/>
    </location>
</feature>
<feature type="region of interest" description="Disordered" evidence="1">
    <location>
        <begin position="777"/>
        <end position="880"/>
    </location>
</feature>
<feature type="region of interest" description="Disordered" evidence="1">
    <location>
        <begin position="567"/>
        <end position="619"/>
    </location>
</feature>
<evidence type="ECO:0000313" key="2">
    <source>
        <dbReference type="EMBL" id="CAD7226461.1"/>
    </source>
</evidence>
<feature type="compositionally biased region" description="Basic and acidic residues" evidence="1">
    <location>
        <begin position="584"/>
        <end position="594"/>
    </location>
</feature>
<feature type="region of interest" description="Disordered" evidence="1">
    <location>
        <begin position="1038"/>
        <end position="1255"/>
    </location>
</feature>
<feature type="compositionally biased region" description="Basic and acidic residues" evidence="1">
    <location>
        <begin position="512"/>
        <end position="522"/>
    </location>
</feature>
<feature type="compositionally biased region" description="Polar residues" evidence="1">
    <location>
        <begin position="1329"/>
        <end position="1340"/>
    </location>
</feature>
<dbReference type="InterPro" id="IPR014756">
    <property type="entry name" value="Ig_E-set"/>
</dbReference>
<reference evidence="2" key="1">
    <citation type="submission" date="2020-11" db="EMBL/GenBank/DDBJ databases">
        <authorList>
            <person name="Tran Van P."/>
        </authorList>
    </citation>
    <scope>NUCLEOTIDE SEQUENCE</scope>
</reference>
<dbReference type="SUPFAM" id="SSF81296">
    <property type="entry name" value="E set domains"/>
    <property type="match status" value="1"/>
</dbReference>
<feature type="region of interest" description="Disordered" evidence="1">
    <location>
        <begin position="456"/>
        <end position="479"/>
    </location>
</feature>
<feature type="compositionally biased region" description="Basic and acidic residues" evidence="1">
    <location>
        <begin position="1047"/>
        <end position="1092"/>
    </location>
</feature>
<feature type="compositionally biased region" description="Acidic residues" evidence="1">
    <location>
        <begin position="845"/>
        <end position="857"/>
    </location>
</feature>
<sequence length="1491" mass="168796">MIVLPDEASLRTAFYYGVAAAQGLFIQICEFLANQRAAWTFTFWNLIARFKKSIWSPFLLAFETYKARACPRSDLLNPRERTKNVRLALKLVEKYLKIKPDLTVEQIEKISGSQEKLLISFLTKIKYLDERKLSLAAAGATKRNSMSSSLTSFLDFPDRECVARGMGLAGAVKGRKAKFTIHLNSLMELDIVIEIRGPNHDLCTERITNRSPRKKSMSGPRTSKSTFSINHHLDFGIASHARTIPFEYQILPKRIEVGYVPISEGKHLLSIIWQGQHILGSPYSVTVDEPDECTTLSDNNKAAKVLHKPLRRSSINEELFLRLADNGDSKTLENRRHSDITKPLRRNLLLASSSRRKRVLRRIVTVGDRQVVLGPNERPGDSLKVRNLCQQSLQSRNSNAYSPESTKDITNYKGFFFRSLTICNMEPNAHDTPAQTTPTIVTKMPENVGEELPLSFESSSLQQPDIDVSRKSSSNNSTTSAFGRLEVDALDVPTDMGRRRLSDSNLAALKVSRDSLGRRRSECPSGSQSPRRGSAASVARLLEDLEASVTGDDTSESDTDEELKADLQAADPELSSSSRCANKKATDGRSENILKPKSQRKRRHSTRRRTKSLRRNNSLNQAVTQVIVGDTSNINLQESPFTETKPEISVLSPLVNLFCESLAERTIRDALTLLNDYPLMFQEDTAFKTPRQDSLFDLVEYKADWQEESARVSEPEEAIPTVGLPQVAIELADCKRKLSYEGRWLDDASPPATQKSFFNRNTSIAESPIIDGVHITEPIVDDGPHESRPPFAPPSSVPRLLLRRPTMDIEDGDGILEPVIPSEKSTSSSRDSNEENQRSSPLPEIAEDATTGDDDETSSNRSVAGTDATPRMDCWETDSLPSLNNESFHQIFSRTIDSETEDEFLGEPGNLDHKIPKSNPETEEQQDEKQPLTSGQFQKFLRVQSLPPMRYQEDDSILIWKRQHSLPWGPGEGYVMMASPALILRMQRASRMQNSFSNSLQDLQDIRWRSSSLTRHFLLKDVGCQTDPVRFADDLELQSSGTSVQDPSEKCKESWHYSVEGSEKQTSEMDREPLSNRPRKHEDHLRKEDSVFEKTTNQVLETDENNKKSSSNETCHESKEQVFKEYKKTFSSEKKTESKSTVEEKEQTKHIEETVRKKESKTLKSEHVIKEDVIEKRESEQSTLFHWDTGAGGGGKTPSTKSTTTSFDSRKFGSSEYLPRKRRNAEENKEERIIPIHVEGTEECRTQEESPVETIIPVQLEKDDESPEAVIEEEVQAEEALSNDRENNYMRLGSKEQKSKKNIDEFVMGSVRTRKNFWNRLIEEVSSDYLSKPSSKVQKLSQERPRSPDHELRRTVSEYDIFSKEIDLSENGSEEQQQQEPELTSQSMSDLRGEVDSGRVPFAEVLKLWRSKADLECDGSCIKLPLRKPTSLDYGSRTRPIQRQRAESISSLMELMKMAHPAFERLNGMYEDLTSCPEFGVHRKAVFAEPL</sequence>
<dbReference type="Gene3D" id="2.60.40.10">
    <property type="entry name" value="Immunoglobulins"/>
    <property type="match status" value="1"/>
</dbReference>
<feature type="region of interest" description="Disordered" evidence="1">
    <location>
        <begin position="1279"/>
        <end position="1298"/>
    </location>
</feature>
<feature type="region of interest" description="Disordered" evidence="1">
    <location>
        <begin position="902"/>
        <end position="933"/>
    </location>
</feature>
<feature type="compositionally biased region" description="Low complexity" evidence="1">
    <location>
        <begin position="1197"/>
        <end position="1206"/>
    </location>
</feature>
<organism evidence="2">
    <name type="scientific">Cyprideis torosa</name>
    <dbReference type="NCBI Taxonomy" id="163714"/>
    <lineage>
        <taxon>Eukaryota</taxon>
        <taxon>Metazoa</taxon>
        <taxon>Ecdysozoa</taxon>
        <taxon>Arthropoda</taxon>
        <taxon>Crustacea</taxon>
        <taxon>Oligostraca</taxon>
        <taxon>Ostracoda</taxon>
        <taxon>Podocopa</taxon>
        <taxon>Podocopida</taxon>
        <taxon>Cytherocopina</taxon>
        <taxon>Cytheroidea</taxon>
        <taxon>Cytherideidae</taxon>
        <taxon>Cyprideis</taxon>
    </lineage>
</organism>
<feature type="region of interest" description="Disordered" evidence="1">
    <location>
        <begin position="1368"/>
        <end position="1394"/>
    </location>
</feature>